<dbReference type="EMBL" id="AP023343">
    <property type="protein sequence ID" value="BCI90591.1"/>
    <property type="molecule type" value="Genomic_DNA"/>
</dbReference>
<proteinExistence type="predicted"/>
<gene>
    <name evidence="1" type="ORF">NIIDMKKI_57970</name>
</gene>
<dbReference type="AlphaFoldDB" id="A0A7G1IHY0"/>
<evidence type="ECO:0000313" key="2">
    <source>
        <dbReference type="Proteomes" id="UP000516380"/>
    </source>
</evidence>
<evidence type="ECO:0000313" key="1">
    <source>
        <dbReference type="EMBL" id="BCI90591.1"/>
    </source>
</evidence>
<accession>A0A7G1IHY0</accession>
<organism evidence="1 2">
    <name type="scientific">Mycobacterium kansasii</name>
    <dbReference type="NCBI Taxonomy" id="1768"/>
    <lineage>
        <taxon>Bacteria</taxon>
        <taxon>Bacillati</taxon>
        <taxon>Actinomycetota</taxon>
        <taxon>Actinomycetes</taxon>
        <taxon>Mycobacteriales</taxon>
        <taxon>Mycobacteriaceae</taxon>
        <taxon>Mycobacterium</taxon>
    </lineage>
</organism>
<name>A0A7G1IHY0_MYCKA</name>
<protein>
    <submittedName>
        <fullName evidence="1">Uncharacterized protein</fullName>
    </submittedName>
</protein>
<dbReference type="Proteomes" id="UP000516380">
    <property type="component" value="Chromosome"/>
</dbReference>
<keyword evidence="2" id="KW-1185">Reference proteome</keyword>
<reference evidence="1 2" key="1">
    <citation type="submission" date="2020-07" db="EMBL/GenBank/DDBJ databases">
        <title>Mycobacterium kansasii (former subtype) with zoonotic potential isolated from diseased indoor pet cat, Japan.</title>
        <authorList>
            <person name="Fukano H."/>
            <person name="Terazono T."/>
            <person name="Hoshino Y."/>
        </authorList>
    </citation>
    <scope>NUCLEOTIDE SEQUENCE [LARGE SCALE GENOMIC DNA]</scope>
    <source>
        <strain evidence="1 2">Kuro-I</strain>
    </source>
</reference>
<sequence>MRACTKVMIAGTSAGNRVRASIPAMVKYDISGSHFFRRSAEVKKVISLRDSVLSDRIRDQCPVKRDAAPLTNVVTAPHRGNVVSQRSCVTALSSGDKAVAAGRRSGQSPLNLEGQTQLGEIRWARE</sequence>